<gene>
    <name evidence="2" type="ORF">D9756_008865</name>
</gene>
<comment type="caution">
    <text evidence="2">The sequence shown here is derived from an EMBL/GenBank/DDBJ whole genome shotgun (WGS) entry which is preliminary data.</text>
</comment>
<reference evidence="2 3" key="1">
    <citation type="journal article" date="2020" name="ISME J.">
        <title>Uncovering the hidden diversity of litter-decomposition mechanisms in mushroom-forming fungi.</title>
        <authorList>
            <person name="Floudas D."/>
            <person name="Bentzer J."/>
            <person name="Ahren D."/>
            <person name="Johansson T."/>
            <person name="Persson P."/>
            <person name="Tunlid A."/>
        </authorList>
    </citation>
    <scope>NUCLEOTIDE SEQUENCE [LARGE SCALE GENOMIC DNA]</scope>
    <source>
        <strain evidence="2 3">CBS 146.42</strain>
    </source>
</reference>
<name>A0A8H5CWZ4_9AGAR</name>
<evidence type="ECO:0000313" key="3">
    <source>
        <dbReference type="Proteomes" id="UP000559027"/>
    </source>
</evidence>
<keyword evidence="3" id="KW-1185">Reference proteome</keyword>
<dbReference type="OrthoDB" id="3256331at2759"/>
<dbReference type="EMBL" id="JAACJO010000016">
    <property type="protein sequence ID" value="KAF5349551.1"/>
    <property type="molecule type" value="Genomic_DNA"/>
</dbReference>
<feature type="domain" description="DUF6593" evidence="1">
    <location>
        <begin position="30"/>
        <end position="185"/>
    </location>
</feature>
<evidence type="ECO:0000313" key="2">
    <source>
        <dbReference type="EMBL" id="KAF5349551.1"/>
    </source>
</evidence>
<dbReference type="InterPro" id="IPR046528">
    <property type="entry name" value="DUF6593"/>
</dbReference>
<accession>A0A8H5CWZ4</accession>
<dbReference type="Proteomes" id="UP000559027">
    <property type="component" value="Unassembled WGS sequence"/>
</dbReference>
<dbReference type="AlphaFoldDB" id="A0A8H5CWZ4"/>
<organism evidence="2 3">
    <name type="scientific">Leucocoprinus leucothites</name>
    <dbReference type="NCBI Taxonomy" id="201217"/>
    <lineage>
        <taxon>Eukaryota</taxon>
        <taxon>Fungi</taxon>
        <taxon>Dikarya</taxon>
        <taxon>Basidiomycota</taxon>
        <taxon>Agaricomycotina</taxon>
        <taxon>Agaricomycetes</taxon>
        <taxon>Agaricomycetidae</taxon>
        <taxon>Agaricales</taxon>
        <taxon>Agaricineae</taxon>
        <taxon>Agaricaceae</taxon>
        <taxon>Leucocoprinus</taxon>
    </lineage>
</organism>
<dbReference type="Pfam" id="PF20236">
    <property type="entry name" value="DUF6593"/>
    <property type="match status" value="1"/>
</dbReference>
<evidence type="ECO:0000259" key="1">
    <source>
        <dbReference type="Pfam" id="PF20236"/>
    </source>
</evidence>
<proteinExistence type="predicted"/>
<protein>
    <recommendedName>
        <fullName evidence="1">DUF6593 domain-containing protein</fullName>
    </recommendedName>
</protein>
<sequence length="203" mass="22625">MALRPSESQITLVNPTFEHDPALVLLLKPDNVKQTSMAVLKTGEVAYKVESSKSLTKCSVFRPGNDTPVALIERKDFFADKITLEGEERQAIKNWLKGYGTFKEFPISFEKSGNLYHWKTNIVSQLALFSAGNPDHPIAWFERSKKRVIDGKPVILQAWLAMEPEAIAIQDAVVVSFLAVEHKLRTDVKAGDLLAGRASNFVV</sequence>